<dbReference type="CDD" id="cd23024">
    <property type="entry name" value="zf-HIT_ZNHIT2-3"/>
    <property type="match status" value="1"/>
</dbReference>
<dbReference type="PROSITE" id="PS51083">
    <property type="entry name" value="ZF_HIT"/>
    <property type="match status" value="1"/>
</dbReference>
<organism evidence="5 6">
    <name type="scientific">Rotaria magnacalcarata</name>
    <dbReference type="NCBI Taxonomy" id="392030"/>
    <lineage>
        <taxon>Eukaryota</taxon>
        <taxon>Metazoa</taxon>
        <taxon>Spiralia</taxon>
        <taxon>Gnathifera</taxon>
        <taxon>Rotifera</taxon>
        <taxon>Eurotatoria</taxon>
        <taxon>Bdelloidea</taxon>
        <taxon>Philodinida</taxon>
        <taxon>Philodinidae</taxon>
        <taxon>Rotaria</taxon>
    </lineage>
</organism>
<evidence type="ECO:0000313" key="6">
    <source>
        <dbReference type="Proteomes" id="UP000663855"/>
    </source>
</evidence>
<evidence type="ECO:0000256" key="3">
    <source>
        <dbReference type="SAM" id="MobiDB-lite"/>
    </source>
</evidence>
<keyword evidence="1" id="KW-0479">Metal-binding</keyword>
<keyword evidence="1" id="KW-0863">Zinc-finger</keyword>
<feature type="compositionally biased region" description="Basic and acidic residues" evidence="3">
    <location>
        <begin position="102"/>
        <end position="116"/>
    </location>
</feature>
<feature type="compositionally biased region" description="Acidic residues" evidence="3">
    <location>
        <begin position="117"/>
        <end position="153"/>
    </location>
</feature>
<evidence type="ECO:0000313" key="5">
    <source>
        <dbReference type="EMBL" id="CAF1316060.1"/>
    </source>
</evidence>
<gene>
    <name evidence="5" type="ORF">CJN711_LOCUS17684</name>
</gene>
<evidence type="ECO:0000259" key="4">
    <source>
        <dbReference type="PROSITE" id="PS51083"/>
    </source>
</evidence>
<keyword evidence="1" id="KW-0862">Zinc</keyword>
<dbReference type="AlphaFoldDB" id="A0A815EKK8"/>
<dbReference type="GO" id="GO:0008270">
    <property type="term" value="F:zinc ion binding"/>
    <property type="evidence" value="ECO:0007669"/>
    <property type="project" value="UniProtKB-UniRule"/>
</dbReference>
<feature type="coiled-coil region" evidence="2">
    <location>
        <begin position="466"/>
        <end position="504"/>
    </location>
</feature>
<dbReference type="EMBL" id="CAJNOV010008262">
    <property type="protein sequence ID" value="CAF1316060.1"/>
    <property type="molecule type" value="Genomic_DNA"/>
</dbReference>
<reference evidence="5" key="1">
    <citation type="submission" date="2021-02" db="EMBL/GenBank/DDBJ databases">
        <authorList>
            <person name="Nowell W R."/>
        </authorList>
    </citation>
    <scope>NUCLEOTIDE SEQUENCE</scope>
</reference>
<protein>
    <recommendedName>
        <fullName evidence="4">HIT-type domain-containing protein</fullName>
    </recommendedName>
</protein>
<evidence type="ECO:0000256" key="1">
    <source>
        <dbReference type="PROSITE-ProRule" id="PRU00453"/>
    </source>
</evidence>
<accession>A0A815EKK8</accession>
<evidence type="ECO:0000256" key="2">
    <source>
        <dbReference type="SAM" id="Coils"/>
    </source>
</evidence>
<dbReference type="PANTHER" id="PTHR15555">
    <property type="entry name" value="ZINC FINGER HIT DOMAIN CONTAINING PROTEIN 2 PROTEIN FON -RELATED"/>
    <property type="match status" value="1"/>
</dbReference>
<sequence length="517" mass="60751">MNYENLCQICQEKSAPYKCPKCQMKYCCLTCYRDVLHESCSRKFDENEFFDSMNIDENAHENRTTTNNFVRERIEDILKRKADEKDFHNEEDDEEIEELFEHLLPTKDSEPYRETMGDIDDEAKDDGEEDEREECIASDEEPMPDLPDDFDESDENINQLWNCLTAEEKNEFKSMLSDGRISHLLNEYKPWKPWWLYKTQAPAIITDLETTTAPSSSPNLPDTIPTVESTVVPLPSLTSILPHIHVRFDVFEILFAYVLISVRYRGDFNSYIYESGMEFLHIASRHFTQKSDIFDEQEDPMSVLHTRISLLRENLQDEIISYRISEEFFVNLLADSLNIIHGPYPRQSSSSIYVLAALSDIKRFLVKIQEYKSSEEPRIIKELNKSTSTPINVFHTNRIIKPKIIVNKCTNSKLYIHRQSTVSKSSNPMKRKKDENLKTFNRKIVLNLSRKIDYLLSWTMTHSSRLLMLESELQGIEQDLRHQLNQYQRDKNCIEKNLKHIRLQQQTANGSKRIQEL</sequence>
<feature type="domain" description="HIT-type" evidence="4">
    <location>
        <begin position="7"/>
        <end position="40"/>
    </location>
</feature>
<dbReference type="PANTHER" id="PTHR15555:SF0">
    <property type="entry name" value="ZINC FINGER HIT DOMAIN-CONTAINING PROTEIN 2"/>
    <property type="match status" value="1"/>
</dbReference>
<dbReference type="InterPro" id="IPR007529">
    <property type="entry name" value="Znf_HIT"/>
</dbReference>
<dbReference type="SUPFAM" id="SSF144232">
    <property type="entry name" value="HIT/MYND zinc finger-like"/>
    <property type="match status" value="1"/>
</dbReference>
<keyword evidence="2" id="KW-0175">Coiled coil</keyword>
<dbReference type="Proteomes" id="UP000663855">
    <property type="component" value="Unassembled WGS sequence"/>
</dbReference>
<name>A0A815EKK8_9BILA</name>
<dbReference type="Gene3D" id="3.30.60.190">
    <property type="match status" value="1"/>
</dbReference>
<dbReference type="Pfam" id="PF04438">
    <property type="entry name" value="zf-HIT"/>
    <property type="match status" value="1"/>
</dbReference>
<proteinExistence type="predicted"/>
<comment type="caution">
    <text evidence="5">The sequence shown here is derived from an EMBL/GenBank/DDBJ whole genome shotgun (WGS) entry which is preliminary data.</text>
</comment>
<dbReference type="InterPro" id="IPR039646">
    <property type="entry name" value="ZNHIT2"/>
</dbReference>
<feature type="region of interest" description="Disordered" evidence="3">
    <location>
        <begin position="102"/>
        <end position="153"/>
    </location>
</feature>